<dbReference type="GO" id="GO:0006355">
    <property type="term" value="P:regulation of DNA-templated transcription"/>
    <property type="evidence" value="ECO:0007669"/>
    <property type="project" value="InterPro"/>
</dbReference>
<gene>
    <name evidence="3" type="ORF">EV189_3820</name>
</gene>
<dbReference type="RefSeq" id="WP_165400390.1">
    <property type="nucleotide sequence ID" value="NZ_SGXD01000006.1"/>
</dbReference>
<dbReference type="SUPFAM" id="SSF55874">
    <property type="entry name" value="ATPase domain of HSP90 chaperone/DNA topoisomerase II/histidine kinase"/>
    <property type="match status" value="1"/>
</dbReference>
<dbReference type="GO" id="GO:0004674">
    <property type="term" value="F:protein serine/threonine kinase activity"/>
    <property type="evidence" value="ECO:0007669"/>
    <property type="project" value="UniProtKB-KW"/>
</dbReference>
<dbReference type="InterPro" id="IPR000014">
    <property type="entry name" value="PAS"/>
</dbReference>
<dbReference type="InterPro" id="IPR036890">
    <property type="entry name" value="HATPase_C_sf"/>
</dbReference>
<evidence type="ECO:0000256" key="1">
    <source>
        <dbReference type="ARBA" id="ARBA00022527"/>
    </source>
</evidence>
<feature type="domain" description="PAS" evidence="2">
    <location>
        <begin position="324"/>
        <end position="353"/>
    </location>
</feature>
<keyword evidence="1" id="KW-0808">Transferase</keyword>
<dbReference type="PANTHER" id="PTHR35526:SF3">
    <property type="entry name" value="ANTI-SIGMA-F FACTOR RSBW"/>
    <property type="match status" value="1"/>
</dbReference>
<accession>A0A4V2F2S4</accession>
<proteinExistence type="predicted"/>
<organism evidence="3 4">
    <name type="scientific">Motilibacter rhizosphaerae</name>
    <dbReference type="NCBI Taxonomy" id="598652"/>
    <lineage>
        <taxon>Bacteria</taxon>
        <taxon>Bacillati</taxon>
        <taxon>Actinomycetota</taxon>
        <taxon>Actinomycetes</taxon>
        <taxon>Motilibacterales</taxon>
        <taxon>Motilibacteraceae</taxon>
        <taxon>Motilibacter</taxon>
    </lineage>
</organism>
<evidence type="ECO:0000313" key="3">
    <source>
        <dbReference type="EMBL" id="RZS79466.1"/>
    </source>
</evidence>
<dbReference type="SMART" id="SM00091">
    <property type="entry name" value="PAS"/>
    <property type="match status" value="1"/>
</dbReference>
<protein>
    <submittedName>
        <fullName evidence="3">PAS domain S-box-containing protein</fullName>
    </submittedName>
</protein>
<dbReference type="AlphaFoldDB" id="A0A4V2F2S4"/>
<name>A0A4V2F2S4_9ACTN</name>
<sequence length="424" mass="45110">MVGGPEPDLVHREVELSAEPASVRRARHAVADALRTAGSPEDDVDTASLLVTELVTNAVVHARSSVGVTVTVDSRGVLVEVSDHSPHLPVQRSFASEGTTGRGLELVEALATDSGARRTSSGGKVVWFTLGGRTGGSLREEPGGGAPDAAGVAPETTAVRLLHVRAALFRTLLEHASSLLREHLITCLDERSGSRELADEAAAGNDALTLLTGGTSDQLRTDRQVLDLEIEVPGDAAPRFRALGAALDRAVRQAARGELLAPPSQPEIRRMRRWVLQEVLDQLTGAAPTAWTPLEAADEATERARPEWDGARVVASRAAQVASDDAGRILAVSPAAEQLLGWPAEELVGRRLVVIIPPRLHEAHIAGFVRFLLTGERHLVGHSVRVPARRRDGSEVEVLLELEPERLEGGRTVVVGTLTPFTTA</sequence>
<keyword evidence="1" id="KW-0418">Kinase</keyword>
<evidence type="ECO:0000313" key="4">
    <source>
        <dbReference type="Proteomes" id="UP000293638"/>
    </source>
</evidence>
<dbReference type="Gene3D" id="3.30.450.20">
    <property type="entry name" value="PAS domain"/>
    <property type="match status" value="1"/>
</dbReference>
<dbReference type="Pfam" id="PF00989">
    <property type="entry name" value="PAS"/>
    <property type="match status" value="1"/>
</dbReference>
<dbReference type="InterPro" id="IPR003594">
    <property type="entry name" value="HATPase_dom"/>
</dbReference>
<dbReference type="CDD" id="cd16936">
    <property type="entry name" value="HATPase_RsbW-like"/>
    <property type="match status" value="1"/>
</dbReference>
<dbReference type="Gene3D" id="3.30.565.10">
    <property type="entry name" value="Histidine kinase-like ATPase, C-terminal domain"/>
    <property type="match status" value="1"/>
</dbReference>
<dbReference type="InterPro" id="IPR050267">
    <property type="entry name" value="Anti-sigma-factor_SerPK"/>
</dbReference>
<evidence type="ECO:0000259" key="2">
    <source>
        <dbReference type="PROSITE" id="PS50112"/>
    </source>
</evidence>
<dbReference type="PANTHER" id="PTHR35526">
    <property type="entry name" value="ANTI-SIGMA-F FACTOR RSBW-RELATED"/>
    <property type="match status" value="1"/>
</dbReference>
<reference evidence="3 4" key="1">
    <citation type="submission" date="2019-02" db="EMBL/GenBank/DDBJ databases">
        <title>Genomic Encyclopedia of Type Strains, Phase IV (KMG-IV): sequencing the most valuable type-strain genomes for metagenomic binning, comparative biology and taxonomic classification.</title>
        <authorList>
            <person name="Goeker M."/>
        </authorList>
    </citation>
    <scope>NUCLEOTIDE SEQUENCE [LARGE SCALE GENOMIC DNA]</scope>
    <source>
        <strain evidence="3 4">DSM 45622</strain>
    </source>
</reference>
<keyword evidence="1" id="KW-0723">Serine/threonine-protein kinase</keyword>
<dbReference type="InterPro" id="IPR013767">
    <property type="entry name" value="PAS_fold"/>
</dbReference>
<comment type="caution">
    <text evidence="3">The sequence shown here is derived from an EMBL/GenBank/DDBJ whole genome shotgun (WGS) entry which is preliminary data.</text>
</comment>
<dbReference type="SUPFAM" id="SSF55785">
    <property type="entry name" value="PYP-like sensor domain (PAS domain)"/>
    <property type="match status" value="1"/>
</dbReference>
<dbReference type="PROSITE" id="PS50112">
    <property type="entry name" value="PAS"/>
    <property type="match status" value="1"/>
</dbReference>
<dbReference type="NCBIfam" id="TIGR00229">
    <property type="entry name" value="sensory_box"/>
    <property type="match status" value="1"/>
</dbReference>
<dbReference type="EMBL" id="SGXD01000006">
    <property type="protein sequence ID" value="RZS79466.1"/>
    <property type="molecule type" value="Genomic_DNA"/>
</dbReference>
<dbReference type="Pfam" id="PF13581">
    <property type="entry name" value="HATPase_c_2"/>
    <property type="match status" value="1"/>
</dbReference>
<dbReference type="CDD" id="cd00130">
    <property type="entry name" value="PAS"/>
    <property type="match status" value="1"/>
</dbReference>
<keyword evidence="4" id="KW-1185">Reference proteome</keyword>
<dbReference type="InterPro" id="IPR035965">
    <property type="entry name" value="PAS-like_dom_sf"/>
</dbReference>
<dbReference type="Proteomes" id="UP000293638">
    <property type="component" value="Unassembled WGS sequence"/>
</dbReference>